<comment type="caution">
    <text evidence="1">The sequence shown here is derived from an EMBL/GenBank/DDBJ whole genome shotgun (WGS) entry which is preliminary data.</text>
</comment>
<keyword evidence="2" id="KW-1185">Reference proteome</keyword>
<protein>
    <submittedName>
        <fullName evidence="1">Uncharacterized protein</fullName>
    </submittedName>
</protein>
<reference evidence="1 2" key="1">
    <citation type="submission" date="2020-03" db="EMBL/GenBank/DDBJ databases">
        <title>Whole genome sequencing of clinical and environmental type strains of Ochrobactrum.</title>
        <authorList>
            <person name="Dharne M."/>
        </authorList>
    </citation>
    <scope>NUCLEOTIDE SEQUENCE [LARGE SCALE GENOMIC DNA]</scope>
    <source>
        <strain evidence="1 2">CIP 109452</strain>
    </source>
</reference>
<accession>A0ABX1DM63</accession>
<evidence type="ECO:0000313" key="2">
    <source>
        <dbReference type="Proteomes" id="UP000704467"/>
    </source>
</evidence>
<sequence length="49" mass="5636">MSHLQKNIHAALFGIPELDRLELHTIAEKWAADKTARPSRFSDWPNLPL</sequence>
<name>A0ABX1DM63_9HYPH</name>
<dbReference type="Proteomes" id="UP000704467">
    <property type="component" value="Unassembled WGS sequence"/>
</dbReference>
<proteinExistence type="predicted"/>
<evidence type="ECO:0000313" key="1">
    <source>
        <dbReference type="EMBL" id="NKC04064.1"/>
    </source>
</evidence>
<gene>
    <name evidence="1" type="ORF">HED55_14900</name>
</gene>
<organism evidence="1 2">
    <name type="scientific">Brucella haematophila</name>
    <dbReference type="NCBI Taxonomy" id="419474"/>
    <lineage>
        <taxon>Bacteria</taxon>
        <taxon>Pseudomonadati</taxon>
        <taxon>Pseudomonadota</taxon>
        <taxon>Alphaproteobacteria</taxon>
        <taxon>Hyphomicrobiales</taxon>
        <taxon>Brucellaceae</taxon>
        <taxon>Brucella/Ochrobactrum group</taxon>
        <taxon>Brucella</taxon>
    </lineage>
</organism>
<dbReference type="EMBL" id="JAAVLN010000002">
    <property type="protein sequence ID" value="NKC04064.1"/>
    <property type="molecule type" value="Genomic_DNA"/>
</dbReference>